<evidence type="ECO:0000313" key="7">
    <source>
        <dbReference type="EMBL" id="KAK7254300.1"/>
    </source>
</evidence>
<evidence type="ECO:0000256" key="2">
    <source>
        <dbReference type="ARBA" id="ARBA00006824"/>
    </source>
</evidence>
<keyword evidence="5" id="KW-0472">Membrane</keyword>
<comment type="caution">
    <text evidence="7">The sequence shown here is derived from an EMBL/GenBank/DDBJ whole genome shotgun (WGS) entry which is preliminary data.</text>
</comment>
<dbReference type="PANTHER" id="PTHR11266">
    <property type="entry name" value="PEROXISOMAL MEMBRANE PROTEIN 2, PXMP2 MPV17"/>
    <property type="match status" value="1"/>
</dbReference>
<keyword evidence="8" id="KW-1185">Reference proteome</keyword>
<evidence type="ECO:0000313" key="8">
    <source>
        <dbReference type="Proteomes" id="UP001363151"/>
    </source>
</evidence>
<dbReference type="Pfam" id="PF04117">
    <property type="entry name" value="Mpv17_PMP22"/>
    <property type="match status" value="1"/>
</dbReference>
<evidence type="ECO:0000256" key="5">
    <source>
        <dbReference type="ARBA" id="ARBA00023136"/>
    </source>
</evidence>
<comment type="similarity">
    <text evidence="2 6">Belongs to the peroxisomal membrane protein PXMP2/4 family.</text>
</comment>
<keyword evidence="4" id="KW-1133">Transmembrane helix</keyword>
<reference evidence="7 8" key="1">
    <citation type="submission" date="2024-03" db="EMBL/GenBank/DDBJ databases">
        <title>Aureococcus anophagefferens CCMP1851 and Kratosvirus quantuckense: Draft genome of a second virus-susceptible host strain in the model system.</title>
        <authorList>
            <person name="Chase E."/>
            <person name="Truchon A.R."/>
            <person name="Schepens W."/>
            <person name="Wilhelm S.W."/>
        </authorList>
    </citation>
    <scope>NUCLEOTIDE SEQUENCE [LARGE SCALE GENOMIC DNA]</scope>
    <source>
        <strain evidence="7 8">CCMP1851</strain>
    </source>
</reference>
<dbReference type="PANTHER" id="PTHR11266:SF17">
    <property type="entry name" value="PROTEIN MPV17"/>
    <property type="match status" value="1"/>
</dbReference>
<organism evidence="7 8">
    <name type="scientific">Aureococcus anophagefferens</name>
    <name type="common">Harmful bloom alga</name>
    <dbReference type="NCBI Taxonomy" id="44056"/>
    <lineage>
        <taxon>Eukaryota</taxon>
        <taxon>Sar</taxon>
        <taxon>Stramenopiles</taxon>
        <taxon>Ochrophyta</taxon>
        <taxon>Pelagophyceae</taxon>
        <taxon>Pelagomonadales</taxon>
        <taxon>Pelagomonadaceae</taxon>
        <taxon>Aureococcus</taxon>
    </lineage>
</organism>
<evidence type="ECO:0000256" key="4">
    <source>
        <dbReference type="ARBA" id="ARBA00022989"/>
    </source>
</evidence>
<dbReference type="EMBL" id="JBBJCI010000031">
    <property type="protein sequence ID" value="KAK7254300.1"/>
    <property type="molecule type" value="Genomic_DNA"/>
</dbReference>
<comment type="subcellular location">
    <subcellularLocation>
        <location evidence="1">Membrane</location>
        <topology evidence="1">Multi-pass membrane protein</topology>
    </subcellularLocation>
</comment>
<sequence>MSLLAWYNARLASHPYTTRATQTFATYFCSDCTAQALEGDTGAAPADRAARALKFASVGGLWVGPLLTRWFIVMDRLVPGRSVRAVGVKLVADQVLQGPLMIGSMFGLCALSNGATLPQIERKLRDELYSTWVSSVYVWAPVQVFQQAVVPLRYRVAVANGVSYFWDTYLSLCMMPHPAEATGRPEPEVLPPTAKLVRRRTMV</sequence>
<evidence type="ECO:0000256" key="3">
    <source>
        <dbReference type="ARBA" id="ARBA00022692"/>
    </source>
</evidence>
<protein>
    <submittedName>
        <fullName evidence="7">Peroxisomal membrane protein</fullName>
    </submittedName>
</protein>
<evidence type="ECO:0000256" key="1">
    <source>
        <dbReference type="ARBA" id="ARBA00004141"/>
    </source>
</evidence>
<dbReference type="InterPro" id="IPR007248">
    <property type="entry name" value="Mpv17_PMP22"/>
</dbReference>
<keyword evidence="3" id="KW-0812">Transmembrane</keyword>
<evidence type="ECO:0000256" key="6">
    <source>
        <dbReference type="RuleBase" id="RU363053"/>
    </source>
</evidence>
<accession>A0ABR1GDX4</accession>
<gene>
    <name evidence="7" type="ORF">SO694_00009340</name>
</gene>
<dbReference type="Proteomes" id="UP001363151">
    <property type="component" value="Unassembled WGS sequence"/>
</dbReference>
<proteinExistence type="inferred from homology"/>
<name>A0ABR1GDX4_AURAN</name>